<feature type="transmembrane region" description="Helical" evidence="1">
    <location>
        <begin position="312"/>
        <end position="336"/>
    </location>
</feature>
<dbReference type="EMBL" id="PDSK01000048">
    <property type="protein sequence ID" value="PIE35295.1"/>
    <property type="molecule type" value="Genomic_DNA"/>
</dbReference>
<protein>
    <recommendedName>
        <fullName evidence="4">Glycosyltransferase RgtA/B/C/D-like domain-containing protein</fullName>
    </recommendedName>
</protein>
<feature type="transmembrane region" description="Helical" evidence="1">
    <location>
        <begin position="209"/>
        <end position="226"/>
    </location>
</feature>
<organism evidence="2 3">
    <name type="scientific">candidate division KSB3 bacterium</name>
    <dbReference type="NCBI Taxonomy" id="2044937"/>
    <lineage>
        <taxon>Bacteria</taxon>
        <taxon>candidate division KSB3</taxon>
    </lineage>
</organism>
<gene>
    <name evidence="2" type="ORF">CSA56_04765</name>
</gene>
<accession>A0A2G6KI29</accession>
<feature type="transmembrane region" description="Helical" evidence="1">
    <location>
        <begin position="88"/>
        <end position="108"/>
    </location>
</feature>
<evidence type="ECO:0000313" key="2">
    <source>
        <dbReference type="EMBL" id="PIE35295.1"/>
    </source>
</evidence>
<evidence type="ECO:0008006" key="4">
    <source>
        <dbReference type="Google" id="ProtNLM"/>
    </source>
</evidence>
<sequence>MAFRNVFVDIVISFLLILTTVFFAQYFVDFSITPFEDAAMLMRYASHFSEGHGIVWNIGEAPVDGATDFLFMVVVGLLARAGFSVESVVRAVGFSAHLMTILVIYMTFRRIHGSGIYSATLSSLYFAIGPGLFFVAAYFGTPFFTLAVCMTWMQAMTVIAQPDSAVKRVAFSVLSLLMGLIRPEGVFLAAFMLLSLITILGFEKSKPTVLAFLLIYALLGGAYFFWRWHYFGYPLPNPFYKKGGGLLYPQSLQDSVKYVRRLCLPFMPVFLPGICCKEMCKKTIALLIPIIGFTSIWILLSKEMNFGGRFQYPILPVVLLAWYPLAKELPLEFVLFKRLRSKAGMRRLLVLIAFVLFMGILHYQYRCSQRITYHKDGRYNMAMILQEYHKKGYTIATTEAGLLPLYSQWRAVDAWGLNDQWITHNQGITEEYLLKNSPQILMWHEDRSPGISHETPRDLEWLKMLETLRNYAHKHHYELAASFGELSQKTHIYYVSKNFPDSQEIIKKIRSVDYFWYQSGRKSTNFALNRQK</sequence>
<feature type="transmembrane region" description="Helical" evidence="1">
    <location>
        <begin position="65"/>
        <end position="83"/>
    </location>
</feature>
<evidence type="ECO:0000256" key="1">
    <source>
        <dbReference type="SAM" id="Phobius"/>
    </source>
</evidence>
<keyword evidence="1" id="KW-0812">Transmembrane</keyword>
<feature type="transmembrane region" description="Helical" evidence="1">
    <location>
        <begin position="348"/>
        <end position="365"/>
    </location>
</feature>
<proteinExistence type="predicted"/>
<keyword evidence="1" id="KW-1133">Transmembrane helix</keyword>
<dbReference type="AlphaFoldDB" id="A0A2G6KI29"/>
<feature type="transmembrane region" description="Helical" evidence="1">
    <location>
        <begin position="283"/>
        <end position="300"/>
    </location>
</feature>
<feature type="transmembrane region" description="Helical" evidence="1">
    <location>
        <begin position="128"/>
        <end position="153"/>
    </location>
</feature>
<feature type="transmembrane region" description="Helical" evidence="1">
    <location>
        <begin position="7"/>
        <end position="28"/>
    </location>
</feature>
<evidence type="ECO:0000313" key="3">
    <source>
        <dbReference type="Proteomes" id="UP000230821"/>
    </source>
</evidence>
<dbReference type="Proteomes" id="UP000230821">
    <property type="component" value="Unassembled WGS sequence"/>
</dbReference>
<reference evidence="2 3" key="1">
    <citation type="submission" date="2017-10" db="EMBL/GenBank/DDBJ databases">
        <title>Novel microbial diversity and functional potential in the marine mammal oral microbiome.</title>
        <authorList>
            <person name="Dudek N.K."/>
            <person name="Sun C.L."/>
            <person name="Burstein D."/>
            <person name="Kantor R.S."/>
            <person name="Aliaga Goltsman D.S."/>
            <person name="Bik E.M."/>
            <person name="Thomas B.C."/>
            <person name="Banfield J.F."/>
            <person name="Relman D.A."/>
        </authorList>
    </citation>
    <scope>NUCLEOTIDE SEQUENCE [LARGE SCALE GENOMIC DNA]</scope>
    <source>
        <strain evidence="2">DOLJORAL78_47_16</strain>
    </source>
</reference>
<name>A0A2G6KI29_9BACT</name>
<keyword evidence="1" id="KW-0472">Membrane</keyword>
<comment type="caution">
    <text evidence="2">The sequence shown here is derived from an EMBL/GenBank/DDBJ whole genome shotgun (WGS) entry which is preliminary data.</text>
</comment>